<accession>A0A370I6R2</accession>
<dbReference type="Pfam" id="PF10604">
    <property type="entry name" value="Polyketide_cyc2"/>
    <property type="match status" value="1"/>
</dbReference>
<comment type="caution">
    <text evidence="1">The sequence shown here is derived from an EMBL/GenBank/DDBJ whole genome shotgun (WGS) entry which is preliminary data.</text>
</comment>
<dbReference type="EMBL" id="QQBC01000004">
    <property type="protein sequence ID" value="RDI66436.1"/>
    <property type="molecule type" value="Genomic_DNA"/>
</dbReference>
<dbReference type="CDD" id="cd07818">
    <property type="entry name" value="SRPBCC_1"/>
    <property type="match status" value="1"/>
</dbReference>
<dbReference type="SUPFAM" id="SSF55961">
    <property type="entry name" value="Bet v1-like"/>
    <property type="match status" value="1"/>
</dbReference>
<dbReference type="STRING" id="1210086.GCA_001613105_03869"/>
<organism evidence="1 2">
    <name type="scientific">Nocardia pseudobrasiliensis</name>
    <dbReference type="NCBI Taxonomy" id="45979"/>
    <lineage>
        <taxon>Bacteria</taxon>
        <taxon>Bacillati</taxon>
        <taxon>Actinomycetota</taxon>
        <taxon>Actinomycetes</taxon>
        <taxon>Mycobacteriales</taxon>
        <taxon>Nocardiaceae</taxon>
        <taxon>Nocardia</taxon>
    </lineage>
</organism>
<sequence length="176" mass="19657">MRVVQPIAGARRIPSTSPLFAYAPAVAEFEIVRETVIAADPARIRELIVDFREWKQWSPWEGLDPDLQRTYTGSETGVGAQYAWDGNRKAGRGSMEITGVTDDAIDVRLSFEKPWRATNRVTFRLTPADTGTAVSWRMVGERNAAMGLLAKVIPMDSMIGRDFEKGLERLRTLAES</sequence>
<dbReference type="Proteomes" id="UP000254869">
    <property type="component" value="Unassembled WGS sequence"/>
</dbReference>
<dbReference type="AlphaFoldDB" id="A0A370I6R2"/>
<keyword evidence="2" id="KW-1185">Reference proteome</keyword>
<evidence type="ECO:0000313" key="1">
    <source>
        <dbReference type="EMBL" id="RDI66436.1"/>
    </source>
</evidence>
<dbReference type="InterPro" id="IPR023393">
    <property type="entry name" value="START-like_dom_sf"/>
</dbReference>
<name>A0A370I6R2_9NOCA</name>
<dbReference type="Gene3D" id="3.30.530.20">
    <property type="match status" value="1"/>
</dbReference>
<dbReference type="InterPro" id="IPR019587">
    <property type="entry name" value="Polyketide_cyclase/dehydratase"/>
</dbReference>
<gene>
    <name evidence="1" type="ORF">DFR76_104182</name>
</gene>
<reference evidence="1 2" key="1">
    <citation type="submission" date="2018-07" db="EMBL/GenBank/DDBJ databases">
        <title>Genomic Encyclopedia of Type Strains, Phase IV (KMG-IV): sequencing the most valuable type-strain genomes for metagenomic binning, comparative biology and taxonomic classification.</title>
        <authorList>
            <person name="Goeker M."/>
        </authorList>
    </citation>
    <scope>NUCLEOTIDE SEQUENCE [LARGE SCALE GENOMIC DNA]</scope>
    <source>
        <strain evidence="1 2">DSM 44290</strain>
    </source>
</reference>
<protein>
    <submittedName>
        <fullName evidence="1">Polyketide cyclase/dehydrase/lipid transport protein</fullName>
    </submittedName>
</protein>
<evidence type="ECO:0000313" key="2">
    <source>
        <dbReference type="Proteomes" id="UP000254869"/>
    </source>
</evidence>
<proteinExistence type="predicted"/>